<organism evidence="2 3">
    <name type="scientific">Colletotrichum kahawae</name>
    <name type="common">Coffee berry disease fungus</name>
    <dbReference type="NCBI Taxonomy" id="34407"/>
    <lineage>
        <taxon>Eukaryota</taxon>
        <taxon>Fungi</taxon>
        <taxon>Dikarya</taxon>
        <taxon>Ascomycota</taxon>
        <taxon>Pezizomycotina</taxon>
        <taxon>Sordariomycetes</taxon>
        <taxon>Hypocreomycetidae</taxon>
        <taxon>Glomerellales</taxon>
        <taxon>Glomerellaceae</taxon>
        <taxon>Colletotrichum</taxon>
        <taxon>Colletotrichum gloeosporioides species complex</taxon>
    </lineage>
</organism>
<evidence type="ECO:0000313" key="3">
    <source>
        <dbReference type="Proteomes" id="UP001281614"/>
    </source>
</evidence>
<dbReference type="AlphaFoldDB" id="A0AAD9YBV2"/>
<feature type="compositionally biased region" description="Polar residues" evidence="1">
    <location>
        <begin position="29"/>
        <end position="38"/>
    </location>
</feature>
<reference evidence="2" key="1">
    <citation type="submission" date="2023-02" db="EMBL/GenBank/DDBJ databases">
        <title>Colletotrichum kahawae CIFC_Que2 genome sequencing and assembly.</title>
        <authorList>
            <person name="Baroncelli R."/>
        </authorList>
    </citation>
    <scope>NUCLEOTIDE SEQUENCE</scope>
    <source>
        <strain evidence="2">CIFC_Que2</strain>
    </source>
</reference>
<feature type="region of interest" description="Disordered" evidence="1">
    <location>
        <begin position="1"/>
        <end position="51"/>
    </location>
</feature>
<dbReference type="EMBL" id="VYYT01000234">
    <property type="protein sequence ID" value="KAK2754183.1"/>
    <property type="molecule type" value="Genomic_DNA"/>
</dbReference>
<sequence>MATGDTAMNISRPTPQKGTGGDPRCHTDSGYSSGNSSPDVKEAKSILPPRLSDQSPIKLNWQTWMRFKKDPDQEIVERFDFVINAILPLLRDRMKANEIRSGNAWSARLMFLAKSTDDEGISMAPELYMIVLCPSRHLKFFPNFFDKENIVSELLNPPDREHLCFKYFCEGSSPRMRSLLATVGVEIKRNQQPMAPDEEYTFCGRQLRLMNPELEAKVATFGGVLKVVDIDDEVNFYGMTAGHGIFDPADEEYDTSSYVDSLGASGTANADGNARNESLGSGLPDEIFIENKLAELSVHGEEGGNDWQLLGTAFTKQDRSEGYSDWALIKMDEDQYLPNMILQQDHPGTTRKRPLSTTVGKMCPDSLRVGVEMIGGPAGSYSGELSTGPARIMLGTGGSPLKAYIMTLEADSGMLSAFRLNVCERIADESQFLTAIPDPGSLTQDHLLFMDMSSLMTYSAIYTFFQWIKH</sequence>
<dbReference type="Proteomes" id="UP001281614">
    <property type="component" value="Unassembled WGS sequence"/>
</dbReference>
<gene>
    <name evidence="2" type="ORF">CKAH01_06121</name>
</gene>
<name>A0AAD9YBV2_COLKA</name>
<accession>A0AAD9YBV2</accession>
<evidence type="ECO:0000256" key="1">
    <source>
        <dbReference type="SAM" id="MobiDB-lite"/>
    </source>
</evidence>
<proteinExistence type="predicted"/>
<protein>
    <submittedName>
        <fullName evidence="2">Uncharacterized protein</fullName>
    </submittedName>
</protein>
<feature type="compositionally biased region" description="Polar residues" evidence="1">
    <location>
        <begin position="1"/>
        <end position="17"/>
    </location>
</feature>
<comment type="caution">
    <text evidence="2">The sequence shown here is derived from an EMBL/GenBank/DDBJ whole genome shotgun (WGS) entry which is preliminary data.</text>
</comment>
<keyword evidence="3" id="KW-1185">Reference proteome</keyword>
<evidence type="ECO:0000313" key="2">
    <source>
        <dbReference type="EMBL" id="KAK2754183.1"/>
    </source>
</evidence>